<dbReference type="InterPro" id="IPR006015">
    <property type="entry name" value="Universal_stress_UspA"/>
</dbReference>
<evidence type="ECO:0000256" key="1">
    <source>
        <dbReference type="ARBA" id="ARBA00004496"/>
    </source>
</evidence>
<accession>A0A2A5WSH6</accession>
<evidence type="ECO:0000256" key="4">
    <source>
        <dbReference type="ARBA" id="ARBA00037131"/>
    </source>
</evidence>
<proteinExistence type="inferred from homology"/>
<dbReference type="Proteomes" id="UP000219327">
    <property type="component" value="Unassembled WGS sequence"/>
</dbReference>
<evidence type="ECO:0000313" key="6">
    <source>
        <dbReference type="EMBL" id="PDH39422.1"/>
    </source>
</evidence>
<organism evidence="6 7">
    <name type="scientific">OM182 bacterium MED-G24</name>
    <dbReference type="NCBI Taxonomy" id="1986255"/>
    <lineage>
        <taxon>Bacteria</taxon>
        <taxon>Pseudomonadati</taxon>
        <taxon>Pseudomonadota</taxon>
        <taxon>Gammaproteobacteria</taxon>
        <taxon>OMG group</taxon>
        <taxon>OM182 clade</taxon>
    </lineage>
</organism>
<dbReference type="SUPFAM" id="SSF52402">
    <property type="entry name" value="Adenine nucleotide alpha hydrolases-like"/>
    <property type="match status" value="1"/>
</dbReference>
<dbReference type="Gene3D" id="3.40.50.12370">
    <property type="match status" value="1"/>
</dbReference>
<evidence type="ECO:0000256" key="3">
    <source>
        <dbReference type="ARBA" id="ARBA00022490"/>
    </source>
</evidence>
<comment type="function">
    <text evidence="4">Required for resistance to DNA-damaging agents.</text>
</comment>
<dbReference type="InterPro" id="IPR006016">
    <property type="entry name" value="UspA"/>
</dbReference>
<protein>
    <recommendedName>
        <fullName evidence="5">UspA domain-containing protein</fullName>
    </recommendedName>
</protein>
<dbReference type="GO" id="GO:0005737">
    <property type="term" value="C:cytoplasm"/>
    <property type="evidence" value="ECO:0007669"/>
    <property type="project" value="UniProtKB-SubCell"/>
</dbReference>
<dbReference type="PANTHER" id="PTHR47892:SF1">
    <property type="entry name" value="UNIVERSAL STRESS PROTEIN E"/>
    <property type="match status" value="1"/>
</dbReference>
<dbReference type="PANTHER" id="PTHR47892">
    <property type="entry name" value="UNIVERSAL STRESS PROTEIN E"/>
    <property type="match status" value="1"/>
</dbReference>
<dbReference type="EMBL" id="NTKD01000025">
    <property type="protein sequence ID" value="PDH39422.1"/>
    <property type="molecule type" value="Genomic_DNA"/>
</dbReference>
<feature type="domain" description="UspA" evidence="5">
    <location>
        <begin position="45"/>
        <end position="107"/>
    </location>
</feature>
<comment type="similarity">
    <text evidence="2">Belongs to the universal stress protein A family.</text>
</comment>
<evidence type="ECO:0000313" key="7">
    <source>
        <dbReference type="Proteomes" id="UP000219327"/>
    </source>
</evidence>
<comment type="subcellular location">
    <subcellularLocation>
        <location evidence="1">Cytoplasm</location>
    </subcellularLocation>
</comment>
<name>A0A2A5WSH6_9GAMM</name>
<reference evidence="6 7" key="1">
    <citation type="submission" date="2017-08" db="EMBL/GenBank/DDBJ databases">
        <title>Fine stratification of microbial communities through a metagenomic profile of the photic zone.</title>
        <authorList>
            <person name="Haro-Moreno J.M."/>
            <person name="Lopez-Perez M."/>
            <person name="De La Torre J."/>
            <person name="Picazo A."/>
            <person name="Camacho A."/>
            <person name="Rodriguez-Valera F."/>
        </authorList>
    </citation>
    <scope>NUCLEOTIDE SEQUENCE [LARGE SCALE GENOMIC DNA]</scope>
    <source>
        <strain evidence="6">MED-G24</strain>
    </source>
</reference>
<sequence length="130" mass="14114">MSLPSIVVNQLRRLCDHLKSPYRGCCNPLRLVHQGSSCTPRRTTGLHLRTYRKYASPGLALNRIEKQLNADVIVMGAVSRSRLSEALVGSTTERAVAYLDSDVMVVKPDGFVSPLKTSTADSTAVDEGVA</sequence>
<dbReference type="AlphaFoldDB" id="A0A2A5WSH6"/>
<evidence type="ECO:0000256" key="2">
    <source>
        <dbReference type="ARBA" id="ARBA00008791"/>
    </source>
</evidence>
<keyword evidence="3" id="KW-0963">Cytoplasm</keyword>
<comment type="caution">
    <text evidence="6">The sequence shown here is derived from an EMBL/GenBank/DDBJ whole genome shotgun (WGS) entry which is preliminary data.</text>
</comment>
<dbReference type="PRINTS" id="PR01438">
    <property type="entry name" value="UNVRSLSTRESS"/>
</dbReference>
<gene>
    <name evidence="6" type="ORF">CNE99_05785</name>
</gene>
<dbReference type="Pfam" id="PF00582">
    <property type="entry name" value="Usp"/>
    <property type="match status" value="1"/>
</dbReference>
<evidence type="ECO:0000259" key="5">
    <source>
        <dbReference type="Pfam" id="PF00582"/>
    </source>
</evidence>